<dbReference type="Gene3D" id="3.90.950.20">
    <property type="entry name" value="CinA-like"/>
    <property type="match status" value="1"/>
</dbReference>
<dbReference type="Pfam" id="PF00994">
    <property type="entry name" value="MoCF_biosynth"/>
    <property type="match status" value="1"/>
</dbReference>
<reference evidence="3" key="1">
    <citation type="journal article" date="2023" name="J. Hazard. Mater.">
        <title>Anaerobic biodegradation of pyrene and benzo[a]pyrene by a new sulfate-reducing Desulforamulus aquiferis strain DSA.</title>
        <authorList>
            <person name="Zhang Z."/>
            <person name="Sun J."/>
            <person name="Gong X."/>
            <person name="Wang C."/>
            <person name="Wang H."/>
        </authorList>
    </citation>
    <scope>NUCLEOTIDE SEQUENCE</scope>
    <source>
        <strain evidence="3">DSA</strain>
    </source>
</reference>
<dbReference type="InterPro" id="IPR036653">
    <property type="entry name" value="CinA-like_C"/>
</dbReference>
<organism evidence="3 4">
    <name type="scientific">Desulforamulus aquiferis</name>
    <dbReference type="NCBI Taxonomy" id="1397668"/>
    <lineage>
        <taxon>Bacteria</taxon>
        <taxon>Bacillati</taxon>
        <taxon>Bacillota</taxon>
        <taxon>Clostridia</taxon>
        <taxon>Eubacteriales</taxon>
        <taxon>Peptococcaceae</taxon>
        <taxon>Desulforamulus</taxon>
    </lineage>
</organism>
<dbReference type="AlphaFoldDB" id="A0AAW7ZI76"/>
<dbReference type="SUPFAM" id="SSF142433">
    <property type="entry name" value="CinA-like"/>
    <property type="match status" value="1"/>
</dbReference>
<dbReference type="InterPro" id="IPR050101">
    <property type="entry name" value="CinA"/>
</dbReference>
<dbReference type="Gene3D" id="3.30.70.2860">
    <property type="match status" value="1"/>
</dbReference>
<dbReference type="PIRSF" id="PIRSF006728">
    <property type="entry name" value="CinA"/>
    <property type="match status" value="1"/>
</dbReference>
<keyword evidence="4" id="KW-1185">Reference proteome</keyword>
<proteinExistence type="inferred from homology"/>
<dbReference type="NCBIfam" id="NF001813">
    <property type="entry name" value="PRK00549.1"/>
    <property type="match status" value="1"/>
</dbReference>
<comment type="similarity">
    <text evidence="1">Belongs to the CinA family.</text>
</comment>
<dbReference type="NCBIfam" id="TIGR00177">
    <property type="entry name" value="molyb_syn"/>
    <property type="match status" value="1"/>
</dbReference>
<dbReference type="PANTHER" id="PTHR13939:SF0">
    <property type="entry name" value="NMN AMIDOHYDROLASE-LIKE PROTEIN YFAY"/>
    <property type="match status" value="1"/>
</dbReference>
<dbReference type="Proteomes" id="UP001172911">
    <property type="component" value="Unassembled WGS sequence"/>
</dbReference>
<dbReference type="NCBIfam" id="TIGR00200">
    <property type="entry name" value="cinA_nterm"/>
    <property type="match status" value="1"/>
</dbReference>
<dbReference type="InterPro" id="IPR008135">
    <property type="entry name" value="Competence-induced_CinA"/>
</dbReference>
<dbReference type="EMBL" id="JARPTC010000030">
    <property type="protein sequence ID" value="MDO7788997.1"/>
    <property type="molecule type" value="Genomic_DNA"/>
</dbReference>
<reference evidence="3" key="2">
    <citation type="submission" date="2023-03" db="EMBL/GenBank/DDBJ databases">
        <authorList>
            <person name="Zhang Z."/>
        </authorList>
    </citation>
    <scope>NUCLEOTIDE SEQUENCE</scope>
    <source>
        <strain evidence="3">DSA</strain>
    </source>
</reference>
<dbReference type="NCBIfam" id="TIGR00199">
    <property type="entry name" value="PncC_domain"/>
    <property type="match status" value="1"/>
</dbReference>
<evidence type="ECO:0000259" key="2">
    <source>
        <dbReference type="SMART" id="SM00852"/>
    </source>
</evidence>
<sequence>MKAEILSVGTELLLGDIVNTNAQFLSRRLAEMGILVYHQAVVGDNSQRIIEAFHQAFQRSDIVITTGGLGPTKDDLTRETTAEFLGLNMKLDNASYLRIKALYDKLSRPLTEAHIKQVYFPEGAVIFQNSVGTAPGSAAEKEGKIIINLPGPPGEMTTMFEREVLPYLTKFQKGVLVSKVLRISGMGEASMAGAIEDIINSQSNPTVAPYAKENDVIVRITARAGNKSEAEELIAPLEDEIRSRLKENIYGQGNTSLEEETVKLLLQRSLTLSVAESCTGGLIAARLINYPGVSRVLLEASVTYSNKAKKNRLGVREETLSKYGAVSEETAREMAAGVAKTSGSDIGLAVTGIAGPEGDTSGKPVGLVYLALYILGKIKVQQLTLTGARNQIRNRTAITAIDWLRREILVLD</sequence>
<evidence type="ECO:0000313" key="4">
    <source>
        <dbReference type="Proteomes" id="UP001172911"/>
    </source>
</evidence>
<accession>A0AAW7ZI76</accession>
<dbReference type="SUPFAM" id="SSF53218">
    <property type="entry name" value="Molybdenum cofactor biosynthesis proteins"/>
    <property type="match status" value="1"/>
</dbReference>
<dbReference type="CDD" id="cd00885">
    <property type="entry name" value="cinA"/>
    <property type="match status" value="1"/>
</dbReference>
<dbReference type="PANTHER" id="PTHR13939">
    <property type="entry name" value="NICOTINAMIDE-NUCLEOTIDE AMIDOHYDROLASE PNCC"/>
    <property type="match status" value="1"/>
</dbReference>
<feature type="domain" description="MoaB/Mog" evidence="2">
    <location>
        <begin position="4"/>
        <end position="171"/>
    </location>
</feature>
<name>A0AAW7ZI76_9FIRM</name>
<evidence type="ECO:0000313" key="3">
    <source>
        <dbReference type="EMBL" id="MDO7788997.1"/>
    </source>
</evidence>
<dbReference type="Pfam" id="PF18146">
    <property type="entry name" value="CinA_KH"/>
    <property type="match status" value="1"/>
</dbReference>
<dbReference type="RefSeq" id="WP_304545432.1">
    <property type="nucleotide sequence ID" value="NZ_JARPTC010000030.1"/>
</dbReference>
<dbReference type="InterPro" id="IPR041424">
    <property type="entry name" value="CinA_KH"/>
</dbReference>
<protein>
    <recommendedName>
        <fullName evidence="1">Putative competence-damage inducible protein</fullName>
    </recommendedName>
</protein>
<gene>
    <name evidence="1" type="primary">cinA</name>
    <name evidence="3" type="ORF">P6N53_17445</name>
</gene>
<evidence type="ECO:0000256" key="1">
    <source>
        <dbReference type="HAMAP-Rule" id="MF_00226"/>
    </source>
</evidence>
<dbReference type="HAMAP" id="MF_00226_B">
    <property type="entry name" value="CinA_B"/>
    <property type="match status" value="1"/>
</dbReference>
<dbReference type="InterPro" id="IPR036425">
    <property type="entry name" value="MoaB/Mog-like_dom_sf"/>
</dbReference>
<dbReference type="SMART" id="SM00852">
    <property type="entry name" value="MoCF_biosynth"/>
    <property type="match status" value="1"/>
</dbReference>
<dbReference type="Gene3D" id="3.40.980.10">
    <property type="entry name" value="MoaB/Mog-like domain"/>
    <property type="match status" value="1"/>
</dbReference>
<comment type="caution">
    <text evidence="3">The sequence shown here is derived from an EMBL/GenBank/DDBJ whole genome shotgun (WGS) entry which is preliminary data.</text>
</comment>
<dbReference type="InterPro" id="IPR001453">
    <property type="entry name" value="MoaB/Mog_dom"/>
</dbReference>
<dbReference type="Pfam" id="PF02464">
    <property type="entry name" value="CinA"/>
    <property type="match status" value="1"/>
</dbReference>
<dbReference type="InterPro" id="IPR008136">
    <property type="entry name" value="CinA_C"/>
</dbReference>